<protein>
    <submittedName>
        <fullName evidence="1">Uncharacterized protein</fullName>
    </submittedName>
</protein>
<sequence>MQHVATLNIQKLYISTVLIL</sequence>
<proteinExistence type="predicted"/>
<dbReference type="EMBL" id="GBXM01040453">
    <property type="protein sequence ID" value="JAH68124.1"/>
    <property type="molecule type" value="Transcribed_RNA"/>
</dbReference>
<dbReference type="AlphaFoldDB" id="A0A0E9UQI4"/>
<evidence type="ECO:0000313" key="1">
    <source>
        <dbReference type="EMBL" id="JAH68124.1"/>
    </source>
</evidence>
<reference evidence="1" key="1">
    <citation type="submission" date="2014-11" db="EMBL/GenBank/DDBJ databases">
        <authorList>
            <person name="Amaro Gonzalez C."/>
        </authorList>
    </citation>
    <scope>NUCLEOTIDE SEQUENCE</scope>
</reference>
<name>A0A0E9UQI4_ANGAN</name>
<accession>A0A0E9UQI4</accession>
<organism evidence="1">
    <name type="scientific">Anguilla anguilla</name>
    <name type="common">European freshwater eel</name>
    <name type="synonym">Muraena anguilla</name>
    <dbReference type="NCBI Taxonomy" id="7936"/>
    <lineage>
        <taxon>Eukaryota</taxon>
        <taxon>Metazoa</taxon>
        <taxon>Chordata</taxon>
        <taxon>Craniata</taxon>
        <taxon>Vertebrata</taxon>
        <taxon>Euteleostomi</taxon>
        <taxon>Actinopterygii</taxon>
        <taxon>Neopterygii</taxon>
        <taxon>Teleostei</taxon>
        <taxon>Anguilliformes</taxon>
        <taxon>Anguillidae</taxon>
        <taxon>Anguilla</taxon>
    </lineage>
</organism>
<reference evidence="1" key="2">
    <citation type="journal article" date="2015" name="Fish Shellfish Immunol.">
        <title>Early steps in the European eel (Anguilla anguilla)-Vibrio vulnificus interaction in the gills: Role of the RtxA13 toxin.</title>
        <authorList>
            <person name="Callol A."/>
            <person name="Pajuelo D."/>
            <person name="Ebbesson L."/>
            <person name="Teles M."/>
            <person name="MacKenzie S."/>
            <person name="Amaro C."/>
        </authorList>
    </citation>
    <scope>NUCLEOTIDE SEQUENCE</scope>
</reference>